<dbReference type="SUPFAM" id="SSF46579">
    <property type="entry name" value="Prefoldin"/>
    <property type="match status" value="1"/>
</dbReference>
<dbReference type="GO" id="GO:0005737">
    <property type="term" value="C:cytoplasm"/>
    <property type="evidence" value="ECO:0007669"/>
    <property type="project" value="UniProtKB-SubCell"/>
</dbReference>
<evidence type="ECO:0000256" key="4">
    <source>
        <dbReference type="ARBA" id="ARBA00025077"/>
    </source>
</evidence>
<dbReference type="NCBIfam" id="TIGR00293">
    <property type="entry name" value="prefoldin subunit alpha"/>
    <property type="match status" value="1"/>
</dbReference>
<organism evidence="8">
    <name type="scientific">uncultured marine thaumarchaeote KM3_95_D02</name>
    <dbReference type="NCBI Taxonomy" id="1456347"/>
    <lineage>
        <taxon>Archaea</taxon>
        <taxon>Nitrososphaerota</taxon>
        <taxon>environmental samples</taxon>
    </lineage>
</organism>
<dbReference type="PANTHER" id="PTHR12674">
    <property type="entry name" value="PREFOLDIN SUBUNIT 5"/>
    <property type="match status" value="1"/>
</dbReference>
<dbReference type="InterPro" id="IPR011599">
    <property type="entry name" value="PFD_alpha_archaea"/>
</dbReference>
<dbReference type="EMBL" id="KF901177">
    <property type="protein sequence ID" value="AIF20874.1"/>
    <property type="molecule type" value="Genomic_DNA"/>
</dbReference>
<accession>A0A075HZ02</accession>
<comment type="function">
    <text evidence="4 7">Molecular chaperone capable of stabilizing a range of proteins. Seems to fulfill an ATP-independent, HSP70-like function in archaeal de novo protein folding.</text>
</comment>
<proteinExistence type="inferred from homology"/>
<evidence type="ECO:0000256" key="7">
    <source>
        <dbReference type="HAMAP-Rule" id="MF_00308"/>
    </source>
</evidence>
<dbReference type="GO" id="GO:0006457">
    <property type="term" value="P:protein folding"/>
    <property type="evidence" value="ECO:0007669"/>
    <property type="project" value="UniProtKB-UniRule"/>
</dbReference>
<keyword evidence="7" id="KW-0963">Cytoplasm</keyword>
<gene>
    <name evidence="8" type="primary">PFDN5</name>
    <name evidence="7 8" type="synonym">pfdA</name>
</gene>
<dbReference type="InterPro" id="IPR009053">
    <property type="entry name" value="Prefoldin"/>
</dbReference>
<comment type="subunit">
    <text evidence="2 7">Heterohexamer of two alpha and four beta subunits.</text>
</comment>
<reference evidence="8" key="1">
    <citation type="journal article" date="2014" name="Genome Biol. Evol.">
        <title>Pangenome evidence for extensive interdomain horizontal transfer affecting lineage core and shell genes in uncultured planktonic thaumarchaeota and euryarchaeota.</title>
        <authorList>
            <person name="Deschamps P."/>
            <person name="Zivanovic Y."/>
            <person name="Moreira D."/>
            <person name="Rodriguez-Valera F."/>
            <person name="Lopez-Garcia P."/>
        </authorList>
    </citation>
    <scope>NUCLEOTIDE SEQUENCE</scope>
</reference>
<protein>
    <recommendedName>
        <fullName evidence="5 7">Prefoldin subunit alpha</fullName>
    </recommendedName>
    <alternativeName>
        <fullName evidence="6 7">GimC subunit alpha</fullName>
    </alternativeName>
</protein>
<evidence type="ECO:0000256" key="5">
    <source>
        <dbReference type="ARBA" id="ARBA00044156"/>
    </source>
</evidence>
<evidence type="ECO:0000313" key="8">
    <source>
        <dbReference type="EMBL" id="AIF20874.1"/>
    </source>
</evidence>
<evidence type="ECO:0000256" key="1">
    <source>
        <dbReference type="ARBA" id="ARBA00010048"/>
    </source>
</evidence>
<evidence type="ECO:0000256" key="3">
    <source>
        <dbReference type="ARBA" id="ARBA00023186"/>
    </source>
</evidence>
<dbReference type="Gene3D" id="1.10.287.370">
    <property type="match status" value="1"/>
</dbReference>
<comment type="similarity">
    <text evidence="1">Belongs to the prefoldin subunit alpha family.</text>
</comment>
<comment type="similarity">
    <text evidence="7">Belongs to the prefoldin alpha subunit family.</text>
</comment>
<dbReference type="GO" id="GO:0051082">
    <property type="term" value="F:unfolded protein binding"/>
    <property type="evidence" value="ECO:0007669"/>
    <property type="project" value="UniProtKB-UniRule"/>
</dbReference>
<dbReference type="PANTHER" id="PTHR12674:SF2">
    <property type="entry name" value="PREFOLDIN SUBUNIT 5"/>
    <property type="match status" value="1"/>
</dbReference>
<comment type="subcellular location">
    <subcellularLocation>
        <location evidence="7">Cytoplasm</location>
    </subcellularLocation>
</comment>
<evidence type="ECO:0000256" key="2">
    <source>
        <dbReference type="ARBA" id="ARBA00011716"/>
    </source>
</evidence>
<dbReference type="GO" id="GO:0016272">
    <property type="term" value="C:prefoldin complex"/>
    <property type="evidence" value="ECO:0007669"/>
    <property type="project" value="UniProtKB-UniRule"/>
</dbReference>
<dbReference type="CDD" id="cd23160">
    <property type="entry name" value="Prefoldin_alpha_GimC"/>
    <property type="match status" value="1"/>
</dbReference>
<keyword evidence="3 7" id="KW-0143">Chaperone</keyword>
<dbReference type="AlphaFoldDB" id="A0A075HZ02"/>
<dbReference type="InterPro" id="IPR004127">
    <property type="entry name" value="Prefoldin_subunit_alpha"/>
</dbReference>
<sequence length="149" mass="16409">MMSEQQAQELMYQMQTLEGYFSQLAQKESSIISIIREASAAIESLKTIDDKTGGESLVPVGLGAFVKAKIATDEKLILNIGAGVAIEKDKNSAINFLESRLKEMEVALQETVGQKQQVAMSLEQGKQQMEQLMAASGRKKVRKKLCLKN</sequence>
<dbReference type="Pfam" id="PF02996">
    <property type="entry name" value="Prefoldin"/>
    <property type="match status" value="1"/>
</dbReference>
<evidence type="ECO:0000256" key="6">
    <source>
        <dbReference type="ARBA" id="ARBA00044231"/>
    </source>
</evidence>
<dbReference type="HAMAP" id="MF_00308">
    <property type="entry name" value="PfdA"/>
    <property type="match status" value="1"/>
</dbReference>
<name>A0A075HZ02_9ARCH</name>